<comment type="catalytic activity">
    <reaction evidence="8">
        <text>adenosine(58) in tRNA + S-adenosyl-L-methionine = N(1)-methyladenosine(58) in tRNA + S-adenosyl-L-homocysteine + H(+)</text>
        <dbReference type="Rhea" id="RHEA:43152"/>
        <dbReference type="Rhea" id="RHEA-COMP:10365"/>
        <dbReference type="Rhea" id="RHEA-COMP:10366"/>
        <dbReference type="ChEBI" id="CHEBI:15378"/>
        <dbReference type="ChEBI" id="CHEBI:57856"/>
        <dbReference type="ChEBI" id="CHEBI:59789"/>
        <dbReference type="ChEBI" id="CHEBI:74411"/>
        <dbReference type="ChEBI" id="CHEBI:74491"/>
        <dbReference type="EC" id="2.1.1.220"/>
    </reaction>
</comment>
<feature type="binding site" evidence="9">
    <location>
        <position position="171"/>
    </location>
    <ligand>
        <name>S-adenosyl-L-methionine</name>
        <dbReference type="ChEBI" id="CHEBI:59789"/>
    </ligand>
</feature>
<dbReference type="Gene3D" id="3.10.330.20">
    <property type="match status" value="1"/>
</dbReference>
<dbReference type="AlphaFoldDB" id="A0A1B6FJX9"/>
<dbReference type="SUPFAM" id="SSF53335">
    <property type="entry name" value="S-adenosyl-L-methionine-dependent methyltransferases"/>
    <property type="match status" value="1"/>
</dbReference>
<comment type="subcellular location">
    <subcellularLocation>
        <location evidence="1 8">Nucleus</location>
    </subcellularLocation>
</comment>
<dbReference type="PANTHER" id="PTHR12133:SF2">
    <property type="entry name" value="TRNA (ADENINE(58)-N(1))-METHYLTRANSFERASE CATALYTIC SUBUNIT TRMT61A"/>
    <property type="match status" value="1"/>
</dbReference>
<dbReference type="FunFam" id="3.40.50.150:FF:000247">
    <property type="entry name" value="tRNA (adenine(58)-N(1))-methyltransferase catalytic subunit TRM61"/>
    <property type="match status" value="1"/>
</dbReference>
<protein>
    <recommendedName>
        <fullName evidence="8">tRNA (adenine(58)-N(1))-methyltransferase catalytic subunit TRMT61A</fullName>
        <ecNumber evidence="8">2.1.1.220</ecNumber>
    </recommendedName>
</protein>
<dbReference type="PROSITE" id="PS51620">
    <property type="entry name" value="SAM_TRM61"/>
    <property type="match status" value="1"/>
</dbReference>
<proteinExistence type="inferred from homology"/>
<dbReference type="InterPro" id="IPR014816">
    <property type="entry name" value="tRNA_MeTrfase_Gcd14"/>
</dbReference>
<keyword evidence="3 8" id="KW-0808">Transferase</keyword>
<evidence type="ECO:0000256" key="7">
    <source>
        <dbReference type="ARBA" id="ARBA00048481"/>
    </source>
</evidence>
<feature type="binding site" evidence="9">
    <location>
        <position position="143"/>
    </location>
    <ligand>
        <name>S-adenosyl-L-methionine</name>
        <dbReference type="ChEBI" id="CHEBI:59789"/>
    </ligand>
</feature>
<evidence type="ECO:0000256" key="1">
    <source>
        <dbReference type="ARBA" id="ARBA00004123"/>
    </source>
</evidence>
<evidence type="ECO:0000259" key="10">
    <source>
        <dbReference type="Pfam" id="PF08704"/>
    </source>
</evidence>
<dbReference type="InterPro" id="IPR049470">
    <property type="entry name" value="TRM61_C"/>
</dbReference>
<keyword evidence="6 8" id="KW-0539">Nucleus</keyword>
<evidence type="ECO:0000256" key="3">
    <source>
        <dbReference type="ARBA" id="ARBA00022679"/>
    </source>
</evidence>
<evidence type="ECO:0000256" key="2">
    <source>
        <dbReference type="ARBA" id="ARBA00022603"/>
    </source>
</evidence>
<evidence type="ECO:0000256" key="6">
    <source>
        <dbReference type="ARBA" id="ARBA00023242"/>
    </source>
</evidence>
<dbReference type="Pfam" id="PF08704">
    <property type="entry name" value="GCD14"/>
    <property type="match status" value="1"/>
</dbReference>
<dbReference type="PIRSF" id="PIRSF017269">
    <property type="entry name" value="GCD14"/>
    <property type="match status" value="1"/>
</dbReference>
<dbReference type="GO" id="GO:0030488">
    <property type="term" value="P:tRNA methylation"/>
    <property type="evidence" value="ECO:0007669"/>
    <property type="project" value="InterPro"/>
</dbReference>
<organism evidence="11">
    <name type="scientific">Cuerna arida</name>
    <dbReference type="NCBI Taxonomy" id="1464854"/>
    <lineage>
        <taxon>Eukaryota</taxon>
        <taxon>Metazoa</taxon>
        <taxon>Ecdysozoa</taxon>
        <taxon>Arthropoda</taxon>
        <taxon>Hexapoda</taxon>
        <taxon>Insecta</taxon>
        <taxon>Pterygota</taxon>
        <taxon>Neoptera</taxon>
        <taxon>Paraneoptera</taxon>
        <taxon>Hemiptera</taxon>
        <taxon>Auchenorrhyncha</taxon>
        <taxon>Membracoidea</taxon>
        <taxon>Cicadellidae</taxon>
        <taxon>Cicadellinae</taxon>
        <taxon>Proconiini</taxon>
        <taxon>Cuerna</taxon>
    </lineage>
</organism>
<reference evidence="11" key="1">
    <citation type="submission" date="2015-11" db="EMBL/GenBank/DDBJ databases">
        <title>De novo transcriptome assembly of four potential Pierce s Disease insect vectors from Arizona vineyards.</title>
        <authorList>
            <person name="Tassone E.E."/>
        </authorList>
    </citation>
    <scope>NUCLEOTIDE SEQUENCE</scope>
</reference>
<dbReference type="Gene3D" id="3.40.50.150">
    <property type="entry name" value="Vaccinia Virus protein VP39"/>
    <property type="match status" value="1"/>
</dbReference>
<accession>A0A1B6FJX9</accession>
<sequence>MSFDKYKTLIEEDDVVILYLNPNSMYAIKVKTNVVDKLGKTVDNVFQTTYGALKVKDLIGTEFGSKVTLSKGWAYVLHPTPELWTLTLPHRTQIIYTPDISMIILQLELRPGSVIVESGTGSGSLTHALARSVRPTGHVYTFDFHEQRVSVAQEEFSAHGLGGVVTSRHRDVCKQGFGEELTGRADAVFLDLPHPWLVIEHAIRTIKDSGGRFCSFSPCIEQVQKTCETLHSEGFTDIETMECLRREYCVQNRSFPLALADQDDSGPKVHTMPCMVLPANMPGHTGYLTCASLPPVWSRIQRQPAQDSTTPPGEETSPQ</sequence>
<evidence type="ECO:0000256" key="9">
    <source>
        <dbReference type="PIRSR" id="PIRSR017269-1"/>
    </source>
</evidence>
<evidence type="ECO:0000256" key="4">
    <source>
        <dbReference type="ARBA" id="ARBA00022691"/>
    </source>
</evidence>
<keyword evidence="2 8" id="KW-0489">Methyltransferase</keyword>
<keyword evidence="5 8" id="KW-0819">tRNA processing</keyword>
<dbReference type="InterPro" id="IPR029063">
    <property type="entry name" value="SAM-dependent_MTases_sf"/>
</dbReference>
<comment type="similarity">
    <text evidence="8">Belongs to the class I-like SAM-binding methyltransferase superfamily. TRM61 family.</text>
</comment>
<dbReference type="EMBL" id="GECZ01019288">
    <property type="protein sequence ID" value="JAS50481.1"/>
    <property type="molecule type" value="Transcribed_RNA"/>
</dbReference>
<comment type="catalytic activity">
    <reaction evidence="7">
        <text>an adenosine in mRNA + S-adenosyl-L-methionine = an N(1)-methyladenosine in mRNA + S-adenosyl-L-homocysteine + H(+)</text>
        <dbReference type="Rhea" id="RHEA:55392"/>
        <dbReference type="Rhea" id="RHEA-COMP:12414"/>
        <dbReference type="Rhea" id="RHEA-COMP:12415"/>
        <dbReference type="ChEBI" id="CHEBI:15378"/>
        <dbReference type="ChEBI" id="CHEBI:57856"/>
        <dbReference type="ChEBI" id="CHEBI:59789"/>
        <dbReference type="ChEBI" id="CHEBI:74411"/>
        <dbReference type="ChEBI" id="CHEBI:74491"/>
    </reaction>
</comment>
<comment type="function">
    <text evidence="8">Catalytic subunit of tRNA (adenine-N(1)-)-methyltransferase, which catalyzes the formation of N(1)-methyladenine at position 58 (m1A58) in initiator methionyl-tRNA.</text>
</comment>
<dbReference type="FunFam" id="3.10.330.20:FF:000002">
    <property type="entry name" value="tRNA (adenine(58)-N(1))-methyltransferase catalytic subunit TRMT61A"/>
    <property type="match status" value="1"/>
</dbReference>
<dbReference type="GO" id="GO:0005634">
    <property type="term" value="C:nucleus"/>
    <property type="evidence" value="ECO:0007669"/>
    <property type="project" value="UniProtKB-SubCell"/>
</dbReference>
<dbReference type="GO" id="GO:0031515">
    <property type="term" value="C:tRNA (m1A) methyltransferase complex"/>
    <property type="evidence" value="ECO:0007669"/>
    <property type="project" value="UniProtKB-UniRule"/>
</dbReference>
<dbReference type="GO" id="GO:0160107">
    <property type="term" value="F:tRNA (adenine(58)-N1)-methyltransferase activity"/>
    <property type="evidence" value="ECO:0007669"/>
    <property type="project" value="UniProtKB-EC"/>
</dbReference>
<dbReference type="EC" id="2.1.1.220" evidence="8"/>
<feature type="binding site" evidence="9">
    <location>
        <begin position="122"/>
        <end position="125"/>
    </location>
    <ligand>
        <name>S-adenosyl-L-methionine</name>
        <dbReference type="ChEBI" id="CHEBI:59789"/>
    </ligand>
</feature>
<evidence type="ECO:0000313" key="11">
    <source>
        <dbReference type="EMBL" id="JAS50481.1"/>
    </source>
</evidence>
<dbReference type="PANTHER" id="PTHR12133">
    <property type="entry name" value="TRNA (ADENINE(58)-N(1))-METHYLTRANSFERASE"/>
    <property type="match status" value="1"/>
</dbReference>
<gene>
    <name evidence="11" type="ORF">g.5389</name>
</gene>
<evidence type="ECO:0000256" key="5">
    <source>
        <dbReference type="ARBA" id="ARBA00022694"/>
    </source>
</evidence>
<evidence type="ECO:0000256" key="8">
    <source>
        <dbReference type="PIRNR" id="PIRNR017269"/>
    </source>
</evidence>
<feature type="domain" description="tRNA (adenine(58)-N(1))-methyltransferase catalytic subunit TRM61 C-terminal" evidence="10">
    <location>
        <begin position="72"/>
        <end position="256"/>
    </location>
</feature>
<name>A0A1B6FJX9_9HEMI</name>
<keyword evidence="4 8" id="KW-0949">S-adenosyl-L-methionine</keyword>
<feature type="binding site" evidence="9">
    <location>
        <position position="191"/>
    </location>
    <ligand>
        <name>S-adenosyl-L-methionine</name>
        <dbReference type="ChEBI" id="CHEBI:59789"/>
    </ligand>
</feature>